<proteinExistence type="predicted"/>
<dbReference type="Proteomes" id="UP000188532">
    <property type="component" value="Unassembled WGS sequence"/>
</dbReference>
<gene>
    <name evidence="2" type="ORF">BZL29_6960</name>
    <name evidence="3" type="ORF">BZL30_5498</name>
</gene>
<evidence type="ECO:0000256" key="1">
    <source>
        <dbReference type="SAM" id="MobiDB-lite"/>
    </source>
</evidence>
<dbReference type="AlphaFoldDB" id="A0A1V3WMC5"/>
<organism evidence="2 4">
    <name type="scientific">Mycobacterium kansasii</name>
    <dbReference type="NCBI Taxonomy" id="1768"/>
    <lineage>
        <taxon>Bacteria</taxon>
        <taxon>Bacillati</taxon>
        <taxon>Actinomycetota</taxon>
        <taxon>Actinomycetes</taxon>
        <taxon>Mycobacteriales</taxon>
        <taxon>Mycobacteriaceae</taxon>
        <taxon>Mycobacterium</taxon>
    </lineage>
</organism>
<feature type="compositionally biased region" description="Basic and acidic residues" evidence="1">
    <location>
        <begin position="26"/>
        <end position="39"/>
    </location>
</feature>
<protein>
    <submittedName>
        <fullName evidence="2">Uncharacterized protein</fullName>
    </submittedName>
</protein>
<feature type="region of interest" description="Disordered" evidence="1">
    <location>
        <begin position="20"/>
        <end position="39"/>
    </location>
</feature>
<accession>A0A1V3WMC5</accession>
<evidence type="ECO:0000313" key="2">
    <source>
        <dbReference type="EMBL" id="OOK68129.1"/>
    </source>
</evidence>
<dbReference type="EMBL" id="MVBM01000005">
    <property type="protein sequence ID" value="OOK71985.1"/>
    <property type="molecule type" value="Genomic_DNA"/>
</dbReference>
<dbReference type="EMBL" id="MVBN01000008">
    <property type="protein sequence ID" value="OOK68129.1"/>
    <property type="molecule type" value="Genomic_DNA"/>
</dbReference>
<sequence length="39" mass="4084">MILIRWAAVIGALPFASSLPGFPGDHGPHRPGEHRAHGG</sequence>
<evidence type="ECO:0000313" key="4">
    <source>
        <dbReference type="Proteomes" id="UP000188532"/>
    </source>
</evidence>
<evidence type="ECO:0000313" key="5">
    <source>
        <dbReference type="Proteomes" id="UP000189229"/>
    </source>
</evidence>
<evidence type="ECO:0000313" key="3">
    <source>
        <dbReference type="EMBL" id="OOK71985.1"/>
    </source>
</evidence>
<dbReference type="Proteomes" id="UP000189229">
    <property type="component" value="Unassembled WGS sequence"/>
</dbReference>
<comment type="caution">
    <text evidence="2">The sequence shown here is derived from an EMBL/GenBank/DDBJ whole genome shotgun (WGS) entry which is preliminary data.</text>
</comment>
<name>A0A1V3WMC5_MYCKA</name>
<reference evidence="4 5" key="1">
    <citation type="submission" date="2017-02" db="EMBL/GenBank/DDBJ databases">
        <title>Complete genome sequences of Mycobacterium kansasii strains isolated from rhesus macaques.</title>
        <authorList>
            <person name="Panda A."/>
            <person name="Nagaraj S."/>
            <person name="Zhao X."/>
            <person name="Tettelin H."/>
            <person name="Detolla L.J."/>
        </authorList>
    </citation>
    <scope>NUCLEOTIDE SEQUENCE [LARGE SCALE GENOMIC DNA]</scope>
    <source>
        <strain evidence="2 4">11-3469</strain>
        <strain evidence="3 5">11-3813</strain>
    </source>
</reference>